<evidence type="ECO:0000256" key="3">
    <source>
        <dbReference type="ARBA" id="ARBA00022676"/>
    </source>
</evidence>
<evidence type="ECO:0000313" key="9">
    <source>
        <dbReference type="Proteomes" id="UP001500782"/>
    </source>
</evidence>
<feature type="binding site" evidence="6">
    <location>
        <position position="124"/>
    </location>
    <ligand>
        <name>orotate</name>
        <dbReference type="ChEBI" id="CHEBI:30839"/>
    </ligand>
</feature>
<dbReference type="GO" id="GO:0016757">
    <property type="term" value="F:glycosyltransferase activity"/>
    <property type="evidence" value="ECO:0007669"/>
    <property type="project" value="UniProtKB-KW"/>
</dbReference>
<evidence type="ECO:0000313" key="8">
    <source>
        <dbReference type="EMBL" id="GAA0331347.1"/>
    </source>
</evidence>
<keyword evidence="3 6" id="KW-0328">Glycosyltransferase</keyword>
<feature type="binding site" evidence="6">
    <location>
        <position position="100"/>
    </location>
    <ligand>
        <name>5-phospho-alpha-D-ribose 1-diphosphate</name>
        <dbReference type="ChEBI" id="CHEBI:58017"/>
        <note>ligand shared between dimeric partners</note>
    </ligand>
</feature>
<comment type="function">
    <text evidence="6">Catalyzes the transfer of a ribosyl phosphate group from 5-phosphoribose 1-diphosphate to orotate, leading to the formation of orotidine monophosphate (OMP).</text>
</comment>
<comment type="caution">
    <text evidence="6">Lacks conserved residue(s) required for the propagation of feature annotation.</text>
</comment>
<dbReference type="InterPro" id="IPR029057">
    <property type="entry name" value="PRTase-like"/>
</dbReference>
<dbReference type="Proteomes" id="UP001500782">
    <property type="component" value="Unassembled WGS sequence"/>
</dbReference>
<dbReference type="NCBIfam" id="TIGR00336">
    <property type="entry name" value="pyrE"/>
    <property type="match status" value="1"/>
</dbReference>
<dbReference type="SUPFAM" id="SSF53271">
    <property type="entry name" value="PRTase-like"/>
    <property type="match status" value="1"/>
</dbReference>
<evidence type="ECO:0000256" key="1">
    <source>
        <dbReference type="ARBA" id="ARBA00004889"/>
    </source>
</evidence>
<comment type="catalytic activity">
    <reaction evidence="6">
        <text>orotidine 5'-phosphate + diphosphate = orotate + 5-phospho-alpha-D-ribose 1-diphosphate</text>
        <dbReference type="Rhea" id="RHEA:10380"/>
        <dbReference type="ChEBI" id="CHEBI:30839"/>
        <dbReference type="ChEBI" id="CHEBI:33019"/>
        <dbReference type="ChEBI" id="CHEBI:57538"/>
        <dbReference type="ChEBI" id="CHEBI:58017"/>
        <dbReference type="EC" id="2.4.2.10"/>
    </reaction>
</comment>
<comment type="subunit">
    <text evidence="6">Homodimer.</text>
</comment>
<reference evidence="9" key="1">
    <citation type="journal article" date="2019" name="Int. J. Syst. Evol. Microbiol.">
        <title>The Global Catalogue of Microorganisms (GCM) 10K type strain sequencing project: providing services to taxonomists for standard genome sequencing and annotation.</title>
        <authorList>
            <consortium name="The Broad Institute Genomics Platform"/>
            <consortium name="The Broad Institute Genome Sequencing Center for Infectious Disease"/>
            <person name="Wu L."/>
            <person name="Ma J."/>
        </authorList>
    </citation>
    <scope>NUCLEOTIDE SEQUENCE [LARGE SCALE GENOMIC DNA]</scope>
    <source>
        <strain evidence="9">JCM 9731</strain>
    </source>
</reference>
<dbReference type="CDD" id="cd06223">
    <property type="entry name" value="PRTases_typeI"/>
    <property type="match status" value="1"/>
</dbReference>
<dbReference type="PANTHER" id="PTHR19278:SF9">
    <property type="entry name" value="URIDINE 5'-MONOPHOSPHATE SYNTHASE"/>
    <property type="match status" value="1"/>
</dbReference>
<dbReference type="HAMAP" id="MF_01208">
    <property type="entry name" value="PyrE"/>
    <property type="match status" value="1"/>
</dbReference>
<organism evidence="8 9">
    <name type="scientific">Bacillus carboniphilus</name>
    <dbReference type="NCBI Taxonomy" id="86663"/>
    <lineage>
        <taxon>Bacteria</taxon>
        <taxon>Bacillati</taxon>
        <taxon>Bacillota</taxon>
        <taxon>Bacilli</taxon>
        <taxon>Bacillales</taxon>
        <taxon>Bacillaceae</taxon>
        <taxon>Bacillus</taxon>
    </lineage>
</organism>
<sequence length="210" mass="23288">MSGQLAKSLLEIKAVHLSPEEPFTWASGIQSPIYCDNRLTLSFPAVRKEIARLLAEEIQLRFPEVTHISGTATAGIPHAALVSEKLDLPMSYVRGEAKGHGRKNQIEGFIREGDQVVVVEDLISTGKSVIKVVEALRENGCTVLGVISIFTYGLEKGLKQLQDAGIESYSLCTYRDLIETAVEVGAVREEDLDILREWQKNPEEWKVVLK</sequence>
<proteinExistence type="inferred from homology"/>
<dbReference type="InterPro" id="IPR004467">
    <property type="entry name" value="Or_phspho_trans_dom"/>
</dbReference>
<evidence type="ECO:0000256" key="4">
    <source>
        <dbReference type="ARBA" id="ARBA00022679"/>
    </source>
</evidence>
<dbReference type="PANTHER" id="PTHR19278">
    <property type="entry name" value="OROTATE PHOSPHORIBOSYLTRANSFERASE"/>
    <property type="match status" value="1"/>
</dbReference>
<feature type="binding site" description="in other chain" evidence="6">
    <location>
        <begin position="120"/>
        <end position="128"/>
    </location>
    <ligand>
        <name>5-phospho-alpha-D-ribose 1-diphosphate</name>
        <dbReference type="ChEBI" id="CHEBI:58017"/>
        <note>ligand shared between dimeric partners</note>
    </ligand>
</feature>
<gene>
    <name evidence="6 8" type="primary">pyrE</name>
    <name evidence="8" type="ORF">GCM10008967_22410</name>
</gene>
<keyword evidence="4 6" id="KW-0808">Transferase</keyword>
<comment type="similarity">
    <text evidence="6">Belongs to the purine/pyrimidine phosphoribosyltransferase family. PyrE subfamily.</text>
</comment>
<feature type="binding site" evidence="6">
    <location>
        <position position="98"/>
    </location>
    <ligand>
        <name>5-phospho-alpha-D-ribose 1-diphosphate</name>
        <dbReference type="ChEBI" id="CHEBI:58017"/>
        <note>ligand shared between dimeric partners</note>
    </ligand>
</feature>
<dbReference type="Gene3D" id="3.40.50.2020">
    <property type="match status" value="1"/>
</dbReference>
<keyword evidence="5 6" id="KW-0665">Pyrimidine biosynthesis</keyword>
<evidence type="ECO:0000256" key="5">
    <source>
        <dbReference type="ARBA" id="ARBA00022975"/>
    </source>
</evidence>
<dbReference type="RefSeq" id="WP_343799108.1">
    <property type="nucleotide sequence ID" value="NZ_BAAADJ010000022.1"/>
</dbReference>
<feature type="domain" description="Phosphoribosyltransferase" evidence="7">
    <location>
        <begin position="44"/>
        <end position="150"/>
    </location>
</feature>
<protein>
    <recommendedName>
        <fullName evidence="2 6">Orotate phosphoribosyltransferase</fullName>
        <shortName evidence="6">OPRT</shortName>
        <shortName evidence="6">OPRTase</shortName>
        <ecNumber evidence="2 6">2.4.2.10</ecNumber>
    </recommendedName>
</protein>
<dbReference type="InterPro" id="IPR023031">
    <property type="entry name" value="OPRT"/>
</dbReference>
<comment type="caution">
    <text evidence="8">The sequence shown here is derived from an EMBL/GenBank/DDBJ whole genome shotgun (WGS) entry which is preliminary data.</text>
</comment>
<dbReference type="EC" id="2.4.2.10" evidence="2 6"/>
<feature type="binding site" evidence="6">
    <location>
        <position position="94"/>
    </location>
    <ligand>
        <name>5-phospho-alpha-D-ribose 1-diphosphate</name>
        <dbReference type="ChEBI" id="CHEBI:58017"/>
        <note>ligand shared between dimeric partners</note>
    </ligand>
</feature>
<evidence type="ECO:0000259" key="7">
    <source>
        <dbReference type="Pfam" id="PF00156"/>
    </source>
</evidence>
<keyword evidence="6" id="KW-0460">Magnesium</keyword>
<comment type="pathway">
    <text evidence="1 6">Pyrimidine metabolism; UMP biosynthesis via de novo pathway; UMP from orotate: step 1/2.</text>
</comment>
<evidence type="ECO:0000256" key="2">
    <source>
        <dbReference type="ARBA" id="ARBA00011971"/>
    </source>
</evidence>
<name>A0ABP3G007_9BACI</name>
<keyword evidence="9" id="KW-1185">Reference proteome</keyword>
<dbReference type="Pfam" id="PF00156">
    <property type="entry name" value="Pribosyltran"/>
    <property type="match status" value="1"/>
</dbReference>
<accession>A0ABP3G007</accession>
<dbReference type="EMBL" id="BAAADJ010000022">
    <property type="protein sequence ID" value="GAA0331347.1"/>
    <property type="molecule type" value="Genomic_DNA"/>
</dbReference>
<evidence type="ECO:0000256" key="6">
    <source>
        <dbReference type="HAMAP-Rule" id="MF_01208"/>
    </source>
</evidence>
<comment type="cofactor">
    <cofactor evidence="6">
        <name>Mg(2+)</name>
        <dbReference type="ChEBI" id="CHEBI:18420"/>
    </cofactor>
</comment>
<dbReference type="InterPro" id="IPR000836">
    <property type="entry name" value="PRTase_dom"/>
</dbReference>